<dbReference type="AlphaFoldDB" id="A0AAD5UAM6"/>
<name>A0AAD5UAM6_9FUNG</name>
<sequence>MIETQREMTGLLMTLIDPYLQYILDTIGEVIQHIPDKPFLKTSLKCKKCFLALAECSHRYTHILSIINPKTVNSHAIQKPVKNQYYGQSKYFYDQMFKLIELKYHEYSKTNKNQVKLGNIQKQFLRKCPPFCYYCQYCGETERGYQKPKHKQSCKLYAPIRLLSELVWSDFRSTPTSFTVYQGEKYFEITGDYKKRYPMMDATNVLNELIVKETTFDPSKNELCVLFEPGSGLDFKFGIRNKSWLFEKPKLMVKPDLKLYDMKNKVGNCIGVFVDGVLETGESAVGSPLTPTSEQEHELPSPSRANESFFQHHSQAQDVSVQTRNEKQFKRIKIEYLLNHDEDVNLLLNFSRNS</sequence>
<evidence type="ECO:0000256" key="1">
    <source>
        <dbReference type="SAM" id="MobiDB-lite"/>
    </source>
</evidence>
<accession>A0AAD5UAM6</accession>
<gene>
    <name evidence="2" type="ORF">HK103_001392</name>
</gene>
<protein>
    <submittedName>
        <fullName evidence="2">Uncharacterized protein</fullName>
    </submittedName>
</protein>
<keyword evidence="3" id="KW-1185">Reference proteome</keyword>
<reference evidence="2" key="1">
    <citation type="submission" date="2020-05" db="EMBL/GenBank/DDBJ databases">
        <title>Phylogenomic resolution of chytrid fungi.</title>
        <authorList>
            <person name="Stajich J.E."/>
            <person name="Amses K."/>
            <person name="Simmons R."/>
            <person name="Seto K."/>
            <person name="Myers J."/>
            <person name="Bonds A."/>
            <person name="Quandt C.A."/>
            <person name="Barry K."/>
            <person name="Liu P."/>
            <person name="Grigoriev I."/>
            <person name="Longcore J.E."/>
            <person name="James T.Y."/>
        </authorList>
    </citation>
    <scope>NUCLEOTIDE SEQUENCE</scope>
    <source>
        <strain evidence="2">PLAUS21</strain>
    </source>
</reference>
<feature type="region of interest" description="Disordered" evidence="1">
    <location>
        <begin position="284"/>
        <end position="305"/>
    </location>
</feature>
<dbReference type="Proteomes" id="UP001210925">
    <property type="component" value="Unassembled WGS sequence"/>
</dbReference>
<evidence type="ECO:0000313" key="2">
    <source>
        <dbReference type="EMBL" id="KAJ3252593.1"/>
    </source>
</evidence>
<proteinExistence type="predicted"/>
<organism evidence="2 3">
    <name type="scientific">Boothiomyces macroporosus</name>
    <dbReference type="NCBI Taxonomy" id="261099"/>
    <lineage>
        <taxon>Eukaryota</taxon>
        <taxon>Fungi</taxon>
        <taxon>Fungi incertae sedis</taxon>
        <taxon>Chytridiomycota</taxon>
        <taxon>Chytridiomycota incertae sedis</taxon>
        <taxon>Chytridiomycetes</taxon>
        <taxon>Rhizophydiales</taxon>
        <taxon>Terramycetaceae</taxon>
        <taxon>Boothiomyces</taxon>
    </lineage>
</organism>
<dbReference type="EMBL" id="JADGKB010000136">
    <property type="protein sequence ID" value="KAJ3252593.1"/>
    <property type="molecule type" value="Genomic_DNA"/>
</dbReference>
<comment type="caution">
    <text evidence="2">The sequence shown here is derived from an EMBL/GenBank/DDBJ whole genome shotgun (WGS) entry which is preliminary data.</text>
</comment>
<evidence type="ECO:0000313" key="3">
    <source>
        <dbReference type="Proteomes" id="UP001210925"/>
    </source>
</evidence>